<evidence type="ECO:0000313" key="4">
    <source>
        <dbReference type="EMBL" id="GIZ95243.1"/>
    </source>
</evidence>
<evidence type="ECO:0000256" key="1">
    <source>
        <dbReference type="SAM" id="MobiDB-lite"/>
    </source>
</evidence>
<feature type="signal peptide" evidence="2">
    <location>
        <begin position="1"/>
        <end position="19"/>
    </location>
</feature>
<feature type="chain" id="PRO_5041278055" description="Secreted protein" evidence="2">
    <location>
        <begin position="20"/>
        <end position="169"/>
    </location>
</feature>
<accession>A0AA37FNY7</accession>
<dbReference type="Proteomes" id="UP000887212">
    <property type="component" value="Unassembled WGS sequence"/>
</dbReference>
<dbReference type="EMBL" id="BPMT01000037">
    <property type="protein sequence ID" value="GIZ95243.1"/>
    <property type="molecule type" value="Genomic_DNA"/>
</dbReference>
<dbReference type="RefSeq" id="WP_203792092.1">
    <property type="nucleotide sequence ID" value="NZ_AP024354.1"/>
</dbReference>
<organism evidence="3 5">
    <name type="scientific">Aquipseudomonas alcaligenes</name>
    <name type="common">Pseudomonas alcaligenes</name>
    <dbReference type="NCBI Taxonomy" id="43263"/>
    <lineage>
        <taxon>Bacteria</taxon>
        <taxon>Pseudomonadati</taxon>
        <taxon>Pseudomonadota</taxon>
        <taxon>Gammaproteobacteria</taxon>
        <taxon>Pseudomonadales</taxon>
        <taxon>Pseudomonadaceae</taxon>
        <taxon>Aquipseudomonas</taxon>
    </lineage>
</organism>
<dbReference type="EMBL" id="BPMS01000038">
    <property type="protein sequence ID" value="GIZ90870.1"/>
    <property type="molecule type" value="Genomic_DNA"/>
</dbReference>
<dbReference type="Proteomes" id="UP000887228">
    <property type="component" value="Unassembled WGS sequence"/>
</dbReference>
<feature type="region of interest" description="Disordered" evidence="1">
    <location>
        <begin position="128"/>
        <end position="169"/>
    </location>
</feature>
<dbReference type="AlphaFoldDB" id="A0AA37FNY7"/>
<sequence>MRTTLLATALLLASTAAHAGYVVNETVRPCDEKTFNLAGVAQVHDCRIPGTQRFINRKVRDPESGRIMVERVGGFATVQCDQANTCAIWGTPGFNGEYIGDAPTGYYQVTYGWYIGTDILGKPVAYRHGTGPQEGAPPYNPVLAEEDPEAPYSDPTETPVAPGSHLWEE</sequence>
<name>A0AA37FNY7_AQUAC</name>
<evidence type="ECO:0000313" key="5">
    <source>
        <dbReference type="Proteomes" id="UP000887212"/>
    </source>
</evidence>
<evidence type="ECO:0008006" key="7">
    <source>
        <dbReference type="Google" id="ProtNLM"/>
    </source>
</evidence>
<reference evidence="3 6" key="1">
    <citation type="submission" date="2021-07" db="EMBL/GenBank/DDBJ databases">
        <title>Whole genome sequencing of carbapenem-resistant Pseudomonas spp. isolated in Japan.</title>
        <authorList>
            <person name="Suzuki M."/>
            <person name="Maehana S."/>
            <person name="Kitasato H."/>
        </authorList>
    </citation>
    <scope>NUCLEOTIDE SEQUENCE</scope>
    <source>
        <strain evidence="3">KAM435</strain>
        <strain evidence="4 6">KAM436</strain>
    </source>
</reference>
<evidence type="ECO:0000313" key="3">
    <source>
        <dbReference type="EMBL" id="GIZ90870.1"/>
    </source>
</evidence>
<evidence type="ECO:0000313" key="6">
    <source>
        <dbReference type="Proteomes" id="UP000887228"/>
    </source>
</evidence>
<comment type="caution">
    <text evidence="3">The sequence shown here is derived from an EMBL/GenBank/DDBJ whole genome shotgun (WGS) entry which is preliminary data.</text>
</comment>
<protein>
    <recommendedName>
        <fullName evidence="7">Secreted protein</fullName>
    </recommendedName>
</protein>
<keyword evidence="2" id="KW-0732">Signal</keyword>
<gene>
    <name evidence="3" type="ORF">KAM435_41970</name>
    <name evidence="4" type="ORF">KAM436_42110</name>
</gene>
<proteinExistence type="predicted"/>
<evidence type="ECO:0000256" key="2">
    <source>
        <dbReference type="SAM" id="SignalP"/>
    </source>
</evidence>